<accession>A0A1B6F414</accession>
<evidence type="ECO:0000256" key="12">
    <source>
        <dbReference type="ARBA" id="ARBA00031049"/>
    </source>
</evidence>
<feature type="non-terminal residue" evidence="14">
    <location>
        <position position="1"/>
    </location>
</feature>
<keyword evidence="5 13" id="KW-0349">Heme</keyword>
<keyword evidence="11 13" id="KW-0472">Membrane</keyword>
<comment type="function">
    <text evidence="13">Component of the cytochrome c oxidase, the last enzyme in the mitochondrial electron transport chain which drives oxidative phosphorylation. The respiratory chain contains 3 multisubunit complexes succinate dehydrogenase (complex II, CII), ubiquinol-cytochrome c oxidoreductase (cytochrome b-c1 complex, complex III, CIII) and cytochrome c oxidase (complex IV, CIV), that cooperate to transfer electrons derived from NADH and succinate to molecular oxygen, creating an electrochemical gradient over the inner membrane that drives transmembrane transport and the ATP synthase. Cytochrome c oxidase is the component of the respiratory chain that catalyzes the reduction of oxygen to water. Electrons originating from reduced cytochrome c in the intermembrane space (IMS) are transferred via the dinuclear copper A center (CU(A)) of subunit 2 and heme A of subunit 1 to the active site in subunit 1, a binuclear center (BNC) formed by heme A3 and copper B (CU(B)). The BNC reduces molecular oxygen to 2 water molecules using 4 electrons from cytochrome c in the IMS and 4 protons from the mitochondrial matrix.</text>
</comment>
<dbReference type="CDD" id="cd00923">
    <property type="entry name" value="Cyt_c_Oxidase_Va"/>
    <property type="match status" value="1"/>
</dbReference>
<evidence type="ECO:0000256" key="7">
    <source>
        <dbReference type="ARBA" id="ARBA00022792"/>
    </source>
</evidence>
<keyword evidence="9 13" id="KW-0408">Iron</keyword>
<evidence type="ECO:0000256" key="3">
    <source>
        <dbReference type="ARBA" id="ARBA00007972"/>
    </source>
</evidence>
<dbReference type="Pfam" id="PF02284">
    <property type="entry name" value="COX5A"/>
    <property type="match status" value="1"/>
</dbReference>
<evidence type="ECO:0000256" key="2">
    <source>
        <dbReference type="ARBA" id="ARBA00004673"/>
    </source>
</evidence>
<comment type="similarity">
    <text evidence="3 13">Belongs to the cytochrome c oxidase subunit 5A family.</text>
</comment>
<evidence type="ECO:0000256" key="10">
    <source>
        <dbReference type="ARBA" id="ARBA00023128"/>
    </source>
</evidence>
<name>A0A1B6F414_9HEMI</name>
<dbReference type="PANTHER" id="PTHR14200">
    <property type="entry name" value="CYTOCHROME C OXIDASE POLYPEPTIDE"/>
    <property type="match status" value="1"/>
</dbReference>
<evidence type="ECO:0000256" key="5">
    <source>
        <dbReference type="ARBA" id="ARBA00022617"/>
    </source>
</evidence>
<evidence type="ECO:0000256" key="13">
    <source>
        <dbReference type="RuleBase" id="RU368103"/>
    </source>
</evidence>
<evidence type="ECO:0000256" key="4">
    <source>
        <dbReference type="ARBA" id="ARBA00021968"/>
    </source>
</evidence>
<dbReference type="SUPFAM" id="SSF48479">
    <property type="entry name" value="Cytochrome c oxidase subunit E"/>
    <property type="match status" value="1"/>
</dbReference>
<evidence type="ECO:0000256" key="9">
    <source>
        <dbReference type="ARBA" id="ARBA00023004"/>
    </source>
</evidence>
<dbReference type="AlphaFoldDB" id="A0A1B6F414"/>
<dbReference type="Gene3D" id="1.25.40.40">
    <property type="entry name" value="Cytochrome c oxidase, subunit Va/VI"/>
    <property type="match status" value="1"/>
</dbReference>
<dbReference type="GO" id="GO:0045277">
    <property type="term" value="C:respiratory chain complex IV"/>
    <property type="evidence" value="ECO:0007669"/>
    <property type="project" value="UniProtKB-UniRule"/>
</dbReference>
<comment type="subunit">
    <text evidence="13">Component of the cytochrome c oxidase (complex IV, CIV), a multisubunit enzyme composed of a catalytic core of 3 subunits and several supernumerary subunits. The complex exists as a monomer or a dimer and forms supercomplexes (SCs) in the inner mitochondrial membrane with ubiquinol-cytochrome c oxidoreductase (cytochrome b-c1 complex, complex III, CIII).</text>
</comment>
<evidence type="ECO:0000256" key="6">
    <source>
        <dbReference type="ARBA" id="ARBA00022723"/>
    </source>
</evidence>
<organism evidence="14">
    <name type="scientific">Cuerna arida</name>
    <dbReference type="NCBI Taxonomy" id="1464854"/>
    <lineage>
        <taxon>Eukaryota</taxon>
        <taxon>Metazoa</taxon>
        <taxon>Ecdysozoa</taxon>
        <taxon>Arthropoda</taxon>
        <taxon>Hexapoda</taxon>
        <taxon>Insecta</taxon>
        <taxon>Pterygota</taxon>
        <taxon>Neoptera</taxon>
        <taxon>Paraneoptera</taxon>
        <taxon>Hemiptera</taxon>
        <taxon>Auchenorrhyncha</taxon>
        <taxon>Membracoidea</taxon>
        <taxon>Cicadellidae</taxon>
        <taxon>Cicadellinae</taxon>
        <taxon>Proconiini</taxon>
        <taxon>Cuerna</taxon>
    </lineage>
</organism>
<sequence length="182" mass="21080">FLAKNCVNTIVIAFSEMFARSLLNLNRSVTAITKNPHPTAVVVSSRPYFNWVSWLNEKVPFLKNWNQDYSGEDKKYIDQLNDPEITGWDVRRIMAYLYTQDLVPEPAILDAALRACRRNNDFALAIRILEAARFKSGIAVNEIYPYLIQELKPTLDELGLCTIEEMGYDKPVYWVETNYFDD</sequence>
<keyword evidence="10 13" id="KW-0496">Mitochondrion</keyword>
<keyword evidence="7 13" id="KW-0999">Mitochondrion inner membrane</keyword>
<evidence type="ECO:0000256" key="8">
    <source>
        <dbReference type="ARBA" id="ARBA00022946"/>
    </source>
</evidence>
<dbReference type="InterPro" id="IPR036545">
    <property type="entry name" value="Cyt_c_oxidase_su5A/6_sf"/>
</dbReference>
<dbReference type="GO" id="GO:0046872">
    <property type="term" value="F:metal ion binding"/>
    <property type="evidence" value="ECO:0007669"/>
    <property type="project" value="UniProtKB-UniRule"/>
</dbReference>
<dbReference type="PANTHER" id="PTHR14200:SF11">
    <property type="entry name" value="CYTOCHROME C OXIDASE SUBUNIT 5A, MITOCHONDRIAL"/>
    <property type="match status" value="1"/>
</dbReference>
<keyword evidence="8 13" id="KW-0809">Transit peptide</keyword>
<comment type="pathway">
    <text evidence="2 13">Energy metabolism; oxidative phosphorylation.</text>
</comment>
<comment type="subcellular location">
    <subcellularLocation>
        <location evidence="1 13">Mitochondrion inner membrane</location>
        <topology evidence="1 13">Peripheral membrane protein</topology>
        <orientation evidence="1 13">Matrix side</orientation>
    </subcellularLocation>
</comment>
<dbReference type="UniPathway" id="UPA00705"/>
<evidence type="ECO:0000313" key="14">
    <source>
        <dbReference type="EMBL" id="JAS44950.1"/>
    </source>
</evidence>
<keyword evidence="6 13" id="KW-0479">Metal-binding</keyword>
<dbReference type="EMBL" id="GECZ01024819">
    <property type="protein sequence ID" value="JAS44950.1"/>
    <property type="molecule type" value="Transcribed_RNA"/>
</dbReference>
<reference evidence="14" key="1">
    <citation type="submission" date="2015-11" db="EMBL/GenBank/DDBJ databases">
        <title>De novo transcriptome assembly of four potential Pierce s Disease insect vectors from Arizona vineyards.</title>
        <authorList>
            <person name="Tassone E.E."/>
        </authorList>
    </citation>
    <scope>NUCLEOTIDE SEQUENCE</scope>
</reference>
<evidence type="ECO:0000256" key="1">
    <source>
        <dbReference type="ARBA" id="ARBA00004443"/>
    </source>
</evidence>
<gene>
    <name evidence="14" type="ORF">g.45375</name>
</gene>
<evidence type="ECO:0000256" key="11">
    <source>
        <dbReference type="ARBA" id="ARBA00023136"/>
    </source>
</evidence>
<protein>
    <recommendedName>
        <fullName evidence="4 13">Cytochrome c oxidase subunit 5A, mitochondrial</fullName>
    </recommendedName>
    <alternativeName>
        <fullName evidence="12 13">Cytochrome c oxidase polypeptide Va</fullName>
    </alternativeName>
</protein>
<dbReference type="GO" id="GO:0005743">
    <property type="term" value="C:mitochondrial inner membrane"/>
    <property type="evidence" value="ECO:0007669"/>
    <property type="project" value="UniProtKB-SubCell"/>
</dbReference>
<proteinExistence type="inferred from homology"/>
<dbReference type="InterPro" id="IPR003204">
    <property type="entry name" value="Cyt_c_oxidase_su5A/6"/>
</dbReference>
<dbReference type="GO" id="GO:0006123">
    <property type="term" value="P:mitochondrial electron transport, cytochrome c to oxygen"/>
    <property type="evidence" value="ECO:0007669"/>
    <property type="project" value="UniProtKB-UniRule"/>
</dbReference>